<evidence type="ECO:0008006" key="4">
    <source>
        <dbReference type="Google" id="ProtNLM"/>
    </source>
</evidence>
<accession>A0AAP0J7H6</accession>
<evidence type="ECO:0000313" key="3">
    <source>
        <dbReference type="Proteomes" id="UP001417504"/>
    </source>
</evidence>
<dbReference type="Gene3D" id="3.40.50.720">
    <property type="entry name" value="NAD(P)-binding Rossmann-like Domain"/>
    <property type="match status" value="1"/>
</dbReference>
<dbReference type="InterPro" id="IPR036291">
    <property type="entry name" value="NAD(P)-bd_dom_sf"/>
</dbReference>
<protein>
    <recommendedName>
        <fullName evidence="4">3-beta hydroxysteroid dehydrogenase/isomerase domain-containing protein</fullName>
    </recommendedName>
</protein>
<proteinExistence type="predicted"/>
<comment type="caution">
    <text evidence="2">The sequence shown here is derived from an EMBL/GenBank/DDBJ whole genome shotgun (WGS) entry which is preliminary data.</text>
</comment>
<dbReference type="Proteomes" id="UP001417504">
    <property type="component" value="Unassembled WGS sequence"/>
</dbReference>
<dbReference type="EMBL" id="JBBNAE010000004">
    <property type="protein sequence ID" value="KAK9129162.1"/>
    <property type="molecule type" value="Genomic_DNA"/>
</dbReference>
<keyword evidence="1" id="KW-0560">Oxidoreductase</keyword>
<dbReference type="AlphaFoldDB" id="A0AAP0J7H6"/>
<dbReference type="PANTHER" id="PTHR10366">
    <property type="entry name" value="NAD DEPENDENT EPIMERASE/DEHYDRATASE"/>
    <property type="match status" value="1"/>
</dbReference>
<evidence type="ECO:0000256" key="1">
    <source>
        <dbReference type="ARBA" id="ARBA00023002"/>
    </source>
</evidence>
<keyword evidence="3" id="KW-1185">Reference proteome</keyword>
<dbReference type="SUPFAM" id="SSF51735">
    <property type="entry name" value="NAD(P)-binding Rossmann-fold domains"/>
    <property type="match status" value="1"/>
</dbReference>
<organism evidence="2 3">
    <name type="scientific">Stephania japonica</name>
    <dbReference type="NCBI Taxonomy" id="461633"/>
    <lineage>
        <taxon>Eukaryota</taxon>
        <taxon>Viridiplantae</taxon>
        <taxon>Streptophyta</taxon>
        <taxon>Embryophyta</taxon>
        <taxon>Tracheophyta</taxon>
        <taxon>Spermatophyta</taxon>
        <taxon>Magnoliopsida</taxon>
        <taxon>Ranunculales</taxon>
        <taxon>Menispermaceae</taxon>
        <taxon>Menispermoideae</taxon>
        <taxon>Cissampelideae</taxon>
        <taxon>Stephania</taxon>
    </lineage>
</organism>
<dbReference type="GO" id="GO:0016616">
    <property type="term" value="F:oxidoreductase activity, acting on the CH-OH group of donors, NAD or NADP as acceptor"/>
    <property type="evidence" value="ECO:0007669"/>
    <property type="project" value="TreeGrafter"/>
</dbReference>
<dbReference type="InterPro" id="IPR050425">
    <property type="entry name" value="NAD(P)_dehydrat-like"/>
</dbReference>
<sequence>MKECIGSIAILHVEMIRPASNVLKACSKAKIKRVVMVSSIAAVVFNPNWPEDQVMDEAYWSDEEFCITNDKTNVPVYNWYSLALPKQKQKVWLVNTLQKMDLTL</sequence>
<evidence type="ECO:0000313" key="2">
    <source>
        <dbReference type="EMBL" id="KAK9129162.1"/>
    </source>
</evidence>
<name>A0AAP0J7H6_9MAGN</name>
<reference evidence="2 3" key="1">
    <citation type="submission" date="2024-01" db="EMBL/GenBank/DDBJ databases">
        <title>Genome assemblies of Stephania.</title>
        <authorList>
            <person name="Yang L."/>
        </authorList>
    </citation>
    <scope>NUCLEOTIDE SEQUENCE [LARGE SCALE GENOMIC DNA]</scope>
    <source>
        <strain evidence="2">QJT</strain>
        <tissue evidence="2">Leaf</tissue>
    </source>
</reference>
<gene>
    <name evidence="2" type="ORF">Sjap_009649</name>
</gene>
<dbReference type="PANTHER" id="PTHR10366:SF831">
    <property type="entry name" value="NAD-DEPENDENT EPIMERASE_DEHYDRATASE DOMAIN-CONTAINING PROTEIN"/>
    <property type="match status" value="1"/>
</dbReference>